<dbReference type="RefSeq" id="WP_245780461.1">
    <property type="nucleotide sequence ID" value="NZ_FMJB01000050.1"/>
</dbReference>
<keyword evidence="10" id="KW-1185">Reference proteome</keyword>
<dbReference type="EMBL" id="FMJB01000050">
    <property type="protein sequence ID" value="SCM67890.1"/>
    <property type="molecule type" value="Genomic_DNA"/>
</dbReference>
<keyword evidence="4" id="KW-0862">Zinc</keyword>
<dbReference type="NCBIfam" id="NF004315">
    <property type="entry name" value="PRK05710.1-4"/>
    <property type="match status" value="1"/>
</dbReference>
<evidence type="ECO:0000259" key="8">
    <source>
        <dbReference type="Pfam" id="PF00749"/>
    </source>
</evidence>
<dbReference type="Gene3D" id="3.40.50.620">
    <property type="entry name" value="HUPs"/>
    <property type="match status" value="1"/>
</dbReference>
<sequence>MAYQPKLMRTRFAPSPTGPLHLGHAFSALTAAHFAQSLGGEFLLRIEDIDQTRARPEWEAQIYDDLTWLGLTWPTPVMRQSDRMPAYRAALQTLWDMDLLYPCTCKRRDIEAAMSAPQEGAPTHGPDGLIYPGTCRTKPKPDQMPDGETLRLDMAKAFAIIGTETLTFTEIGPVHTGTHIVDLSKAHQTLGDIVLARRDMGTSYHLSVVIDDSDQGITHVTRGSDLFEATQIHVILQALLNKPVPTYHHHDLIRDDQGKRLAKRDDARAIALYRAEGKTPKDVADLIGTPLLSPL</sequence>
<dbReference type="Proteomes" id="UP000184085">
    <property type="component" value="Unassembled WGS sequence"/>
</dbReference>
<dbReference type="InterPro" id="IPR049940">
    <property type="entry name" value="GluQ/Sye"/>
</dbReference>
<dbReference type="SUPFAM" id="SSF52374">
    <property type="entry name" value="Nucleotidylyl transferase"/>
    <property type="match status" value="1"/>
</dbReference>
<dbReference type="PRINTS" id="PR00987">
    <property type="entry name" value="TRNASYNTHGLU"/>
</dbReference>
<evidence type="ECO:0000256" key="7">
    <source>
        <dbReference type="RuleBase" id="RU363037"/>
    </source>
</evidence>
<dbReference type="PROSITE" id="PS00178">
    <property type="entry name" value="AA_TRNA_LIGASE_I"/>
    <property type="match status" value="1"/>
</dbReference>
<dbReference type="EC" id="6.1.1.-" evidence="9"/>
<dbReference type="InterPro" id="IPR001412">
    <property type="entry name" value="aa-tRNA-synth_I_CS"/>
</dbReference>
<organism evidence="9 10">
    <name type="scientific">Donghicola eburneus</name>
    <dbReference type="NCBI Taxonomy" id="393278"/>
    <lineage>
        <taxon>Bacteria</taxon>
        <taxon>Pseudomonadati</taxon>
        <taxon>Pseudomonadota</taxon>
        <taxon>Alphaproteobacteria</taxon>
        <taxon>Rhodobacterales</taxon>
        <taxon>Roseobacteraceae</taxon>
        <taxon>Donghicola</taxon>
    </lineage>
</organism>
<dbReference type="PANTHER" id="PTHR43311">
    <property type="entry name" value="GLUTAMATE--TRNA LIGASE"/>
    <property type="match status" value="1"/>
</dbReference>
<keyword evidence="3 7" id="KW-0547">Nucleotide-binding</keyword>
<dbReference type="InterPro" id="IPR000924">
    <property type="entry name" value="Glu/Gln-tRNA-synth"/>
</dbReference>
<dbReference type="AlphaFoldDB" id="A0A1M4MZ49"/>
<keyword evidence="5 7" id="KW-0067">ATP-binding</keyword>
<keyword evidence="6 7" id="KW-0030">Aminoacyl-tRNA synthetase</keyword>
<name>A0A1M4MZ49_9RHOB</name>
<feature type="domain" description="Glutamyl/glutaminyl-tRNA synthetase class Ib catalytic" evidence="8">
    <location>
        <begin position="186"/>
        <end position="282"/>
    </location>
</feature>
<dbReference type="Pfam" id="PF00749">
    <property type="entry name" value="tRNA-synt_1c"/>
    <property type="match status" value="2"/>
</dbReference>
<dbReference type="GO" id="GO:0006424">
    <property type="term" value="P:glutamyl-tRNA aminoacylation"/>
    <property type="evidence" value="ECO:0007669"/>
    <property type="project" value="TreeGrafter"/>
</dbReference>
<dbReference type="InterPro" id="IPR014729">
    <property type="entry name" value="Rossmann-like_a/b/a_fold"/>
</dbReference>
<feature type="domain" description="Glutamyl/glutaminyl-tRNA synthetase class Ib catalytic" evidence="8">
    <location>
        <begin position="8"/>
        <end position="114"/>
    </location>
</feature>
<dbReference type="InterPro" id="IPR020058">
    <property type="entry name" value="Glu/Gln-tRNA-synth_Ib_cat-dom"/>
</dbReference>
<comment type="similarity">
    <text evidence="7">Belongs to the class-I aminoacyl-tRNA synthetase family.</text>
</comment>
<dbReference type="GO" id="GO:0004818">
    <property type="term" value="F:glutamate-tRNA ligase activity"/>
    <property type="evidence" value="ECO:0007669"/>
    <property type="project" value="TreeGrafter"/>
</dbReference>
<keyword evidence="1 7" id="KW-0436">Ligase</keyword>
<gene>
    <name evidence="9" type="primary">gluQ</name>
    <name evidence="9" type="ORF">KARMA_2096</name>
</gene>
<evidence type="ECO:0000256" key="5">
    <source>
        <dbReference type="ARBA" id="ARBA00022840"/>
    </source>
</evidence>
<evidence type="ECO:0000256" key="2">
    <source>
        <dbReference type="ARBA" id="ARBA00022723"/>
    </source>
</evidence>
<dbReference type="PANTHER" id="PTHR43311:SF1">
    <property type="entry name" value="GLUTAMYL-Q TRNA(ASP) SYNTHETASE"/>
    <property type="match status" value="1"/>
</dbReference>
<dbReference type="GO" id="GO:0005524">
    <property type="term" value="F:ATP binding"/>
    <property type="evidence" value="ECO:0007669"/>
    <property type="project" value="UniProtKB-KW"/>
</dbReference>
<proteinExistence type="inferred from homology"/>
<evidence type="ECO:0000256" key="1">
    <source>
        <dbReference type="ARBA" id="ARBA00022598"/>
    </source>
</evidence>
<keyword evidence="7" id="KW-0648">Protein biosynthesis</keyword>
<evidence type="ECO:0000313" key="10">
    <source>
        <dbReference type="Proteomes" id="UP000184085"/>
    </source>
</evidence>
<evidence type="ECO:0000256" key="4">
    <source>
        <dbReference type="ARBA" id="ARBA00022833"/>
    </source>
</evidence>
<keyword evidence="2" id="KW-0479">Metal-binding</keyword>
<evidence type="ECO:0000256" key="3">
    <source>
        <dbReference type="ARBA" id="ARBA00022741"/>
    </source>
</evidence>
<evidence type="ECO:0000313" key="9">
    <source>
        <dbReference type="EMBL" id="SCM67890.1"/>
    </source>
</evidence>
<dbReference type="GO" id="GO:0005829">
    <property type="term" value="C:cytosol"/>
    <property type="evidence" value="ECO:0007669"/>
    <property type="project" value="TreeGrafter"/>
</dbReference>
<reference evidence="10" key="1">
    <citation type="submission" date="2016-09" db="EMBL/GenBank/DDBJ databases">
        <authorList>
            <person name="Wibberg D."/>
        </authorList>
    </citation>
    <scope>NUCLEOTIDE SEQUENCE [LARGE SCALE GENOMIC DNA]</scope>
</reference>
<evidence type="ECO:0000256" key="6">
    <source>
        <dbReference type="ARBA" id="ARBA00023146"/>
    </source>
</evidence>
<protein>
    <submittedName>
        <fullName evidence="9">Glutamyl-Q tRNA(Asp) synthetase</fullName>
        <ecNumber evidence="9">6.1.1.-</ecNumber>
    </submittedName>
</protein>
<accession>A0A1M4MZ49</accession>